<dbReference type="AlphaFoldDB" id="A0A166EV58"/>
<name>A0A166EV58_9AGAM</name>
<evidence type="ECO:0000256" key="1">
    <source>
        <dbReference type="SAM" id="MobiDB-lite"/>
    </source>
</evidence>
<feature type="compositionally biased region" description="Polar residues" evidence="1">
    <location>
        <begin position="64"/>
        <end position="76"/>
    </location>
</feature>
<dbReference type="EMBL" id="KV417597">
    <property type="protein sequence ID" value="KZP16139.1"/>
    <property type="molecule type" value="Genomic_DNA"/>
</dbReference>
<feature type="compositionally biased region" description="Low complexity" evidence="1">
    <location>
        <begin position="22"/>
        <end position="37"/>
    </location>
</feature>
<protein>
    <submittedName>
        <fullName evidence="2">Uncharacterized protein</fullName>
    </submittedName>
</protein>
<accession>A0A166EV58</accession>
<dbReference type="Proteomes" id="UP000076532">
    <property type="component" value="Unassembled WGS sequence"/>
</dbReference>
<gene>
    <name evidence="2" type="ORF">FIBSPDRAFT_934847</name>
</gene>
<sequence length="306" mass="33002">MIRSTSSIDLTSSMAQDKYPARGRAPRSSSTSSIATIREPKRGRGVAGHGAAEESSGRKFSIVSPRSATDNNSNADASEARNKAAPYEDISDILHEFPGVALASTLTTGSGNASVLTPQPPYLRTLYRHSLPGHVTFIDNRDPSVIEGIAICNRDIHPSPLDATSPHHVWAARLYLITTEPSTAPSPSHTFIDMDWTILDDENGPPRKHRATYRGAMSGQAVSDIQSPTGWQQSSECSKRTWALDFDISIPRDHWTHTGRSRCSLIASVVMGTTTTATHTSISGGDRATGSATHLHHKLPIVYLAV</sequence>
<keyword evidence="3" id="KW-1185">Reference proteome</keyword>
<feature type="compositionally biased region" description="Polar residues" evidence="1">
    <location>
        <begin position="1"/>
        <end position="15"/>
    </location>
</feature>
<evidence type="ECO:0000313" key="2">
    <source>
        <dbReference type="EMBL" id="KZP16139.1"/>
    </source>
</evidence>
<feature type="region of interest" description="Disordered" evidence="1">
    <location>
        <begin position="1"/>
        <end position="83"/>
    </location>
</feature>
<proteinExistence type="predicted"/>
<organism evidence="2 3">
    <name type="scientific">Athelia psychrophila</name>
    <dbReference type="NCBI Taxonomy" id="1759441"/>
    <lineage>
        <taxon>Eukaryota</taxon>
        <taxon>Fungi</taxon>
        <taxon>Dikarya</taxon>
        <taxon>Basidiomycota</taxon>
        <taxon>Agaricomycotina</taxon>
        <taxon>Agaricomycetes</taxon>
        <taxon>Agaricomycetidae</taxon>
        <taxon>Atheliales</taxon>
        <taxon>Atheliaceae</taxon>
        <taxon>Athelia</taxon>
    </lineage>
</organism>
<reference evidence="2 3" key="1">
    <citation type="journal article" date="2016" name="Mol. Biol. Evol.">
        <title>Comparative Genomics of Early-Diverging Mushroom-Forming Fungi Provides Insights into the Origins of Lignocellulose Decay Capabilities.</title>
        <authorList>
            <person name="Nagy L.G."/>
            <person name="Riley R."/>
            <person name="Tritt A."/>
            <person name="Adam C."/>
            <person name="Daum C."/>
            <person name="Floudas D."/>
            <person name="Sun H."/>
            <person name="Yadav J.S."/>
            <person name="Pangilinan J."/>
            <person name="Larsson K.H."/>
            <person name="Matsuura K."/>
            <person name="Barry K."/>
            <person name="Labutti K."/>
            <person name="Kuo R."/>
            <person name="Ohm R.A."/>
            <person name="Bhattacharya S.S."/>
            <person name="Shirouzu T."/>
            <person name="Yoshinaga Y."/>
            <person name="Martin F.M."/>
            <person name="Grigoriev I.V."/>
            <person name="Hibbett D.S."/>
        </authorList>
    </citation>
    <scope>NUCLEOTIDE SEQUENCE [LARGE SCALE GENOMIC DNA]</scope>
    <source>
        <strain evidence="2 3">CBS 109695</strain>
    </source>
</reference>
<evidence type="ECO:0000313" key="3">
    <source>
        <dbReference type="Proteomes" id="UP000076532"/>
    </source>
</evidence>